<dbReference type="UCSC" id="CG17361-RA">
    <property type="organism name" value="d. melanogaster"/>
</dbReference>
<dbReference type="RefSeq" id="NP_648678.3">
    <property type="nucleotide sequence ID" value="NM_140421.3"/>
</dbReference>
<dbReference type="PROSITE" id="PS00028">
    <property type="entry name" value="ZINC_FINGER_C2H2_1"/>
    <property type="match status" value="1"/>
</dbReference>
<evidence type="ECO:0000256" key="4">
    <source>
        <dbReference type="SAM" id="SignalP"/>
    </source>
</evidence>
<dbReference type="KEGG" id="dme:Dmel_CG17361"/>
<dbReference type="AGR" id="FB:FBgn0036395"/>
<dbReference type="GeneID" id="39548"/>
<dbReference type="ExpressionAtlas" id="Q8SZ13">
    <property type="expression patterns" value="baseline and differential"/>
</dbReference>
<dbReference type="OrthoDB" id="7860857at2759"/>
<reference evidence="7" key="14">
    <citation type="submission" date="2022-11" db="EMBL/GenBank/DDBJ databases">
        <title>Drosophila melanogaster release 4 sequence.</title>
        <authorList>
            <consortium name="Berkeley Drosophila Genome Project"/>
            <person name="Celniker S."/>
            <person name="Carlson J."/>
            <person name="Wan K."/>
            <person name="Pfeiffer B."/>
            <person name="Frise E."/>
            <person name="George R."/>
            <person name="Hoskins R."/>
            <person name="Stapleton M."/>
            <person name="Pacleb J."/>
            <person name="Park S."/>
            <person name="Svirskas R."/>
            <person name="Smith E."/>
            <person name="Yu C."/>
            <person name="Rubin G."/>
        </authorList>
    </citation>
    <scope>NUCLEOTIDE SEQUENCE</scope>
</reference>
<dbReference type="DNASU" id="39548"/>
<keyword evidence="10" id="KW-1185">Reference proteome</keyword>
<reference evidence="7" key="8">
    <citation type="submission" date="2006-08" db="EMBL/GenBank/DDBJ databases">
        <authorList>
            <person name="Celniker S."/>
            <person name="Carlson J."/>
            <person name="Wan K."/>
            <person name="Frise E."/>
            <person name="Hoskins R."/>
            <person name="Park S."/>
            <person name="Svirskas R."/>
            <person name="Rubin G."/>
        </authorList>
    </citation>
    <scope>NUCLEOTIDE SEQUENCE</scope>
</reference>
<feature type="chain" id="PRO_5015099378" evidence="4">
    <location>
        <begin position="25"/>
        <end position="210"/>
    </location>
</feature>
<organism evidence="8">
    <name type="scientific">Drosophila melanogaster</name>
    <name type="common">Fruit fly</name>
    <dbReference type="NCBI Taxonomy" id="7227"/>
    <lineage>
        <taxon>Eukaryota</taxon>
        <taxon>Metazoa</taxon>
        <taxon>Ecdysozoa</taxon>
        <taxon>Arthropoda</taxon>
        <taxon>Hexapoda</taxon>
        <taxon>Insecta</taxon>
        <taxon>Pterygota</taxon>
        <taxon>Neoptera</taxon>
        <taxon>Endopterygota</taxon>
        <taxon>Diptera</taxon>
        <taxon>Brachycera</taxon>
        <taxon>Muscomorpha</taxon>
        <taxon>Ephydroidea</taxon>
        <taxon>Drosophilidae</taxon>
        <taxon>Drosophila</taxon>
        <taxon>Sophophora</taxon>
    </lineage>
</organism>
<feature type="compositionally biased region" description="Basic residues" evidence="3">
    <location>
        <begin position="192"/>
        <end position="210"/>
    </location>
</feature>
<dbReference type="PaxDb" id="7227-FBpp0075509"/>
<dbReference type="GO" id="GO:0005634">
    <property type="term" value="C:nucleus"/>
    <property type="evidence" value="ECO:0007669"/>
    <property type="project" value="InterPro"/>
</dbReference>
<dbReference type="InterPro" id="IPR036236">
    <property type="entry name" value="Znf_C2H2_sf"/>
</dbReference>
<reference evidence="7 10" key="7">
    <citation type="journal article" date="2005" name="PLoS Comput. Biol.">
        <title>Combined evidence annotation of transposable elements in genome sequences.</title>
        <authorList>
            <person name="Quesneville H."/>
            <person name="Bergman C.M."/>
            <person name="Andrieu O."/>
            <person name="Autard D."/>
            <person name="Nouaud D."/>
            <person name="Ashburner M."/>
            <person name="Anxolabehere D."/>
        </authorList>
    </citation>
    <scope>NUCLEOTIDE SEQUENCE [LARGE SCALE GENOMIC DNA]</scope>
    <source>
        <strain evidence="10">Berkeley</strain>
    </source>
</reference>
<dbReference type="InParanoid" id="Q8SZ13"/>
<feature type="binding site" evidence="2">
    <location>
        <position position="92"/>
    </location>
    <ligand>
        <name>Zn(2+)</name>
        <dbReference type="ChEBI" id="CHEBI:29105"/>
    </ligand>
</feature>
<reference evidence="10" key="4">
    <citation type="journal article" date="2002" name="Genome Biol.">
        <title>Annotation of the Drosophila melanogaster euchromatic genome: a systematic review.</title>
        <authorList>
            <person name="Misra S."/>
            <person name="Crosby M.A."/>
            <person name="Mungall C.J."/>
            <person name="Matthews B.B."/>
            <person name="Campbell K.S."/>
            <person name="Hradecky P."/>
            <person name="Huang Y."/>
            <person name="Kaminker J.S."/>
            <person name="Millburn G.H."/>
            <person name="Prochnik S.E."/>
            <person name="Smith C.D."/>
            <person name="Tupy J.L."/>
            <person name="Whitfied E.J."/>
            <person name="Bayraktaroglu L."/>
            <person name="Berman B.P."/>
            <person name="Bettencourt B.R."/>
            <person name="Celniker S.E."/>
            <person name="de Grey A.D."/>
            <person name="Drysdale R.A."/>
            <person name="Harris N.L."/>
            <person name="Richter J."/>
            <person name="Russo S."/>
            <person name="Schroeder A.J."/>
            <person name="Shu S.Q."/>
            <person name="Stapleton M."/>
            <person name="Yamada C."/>
            <person name="Ashburner M."/>
            <person name="Gelbart W.M."/>
            <person name="Rubin G.M."/>
            <person name="Lewis S.E."/>
        </authorList>
    </citation>
    <scope>GENOME REANNOTATION</scope>
    <source>
        <strain evidence="10">Berkeley</strain>
    </source>
</reference>
<gene>
    <name evidence="7" type="primary">Dmel\CG17361</name>
    <name evidence="8 9" type="ORF">CG17361</name>
    <name evidence="7" type="ORF">Dmel_CG17361</name>
</gene>
<dbReference type="PROSITE" id="PS50157">
    <property type="entry name" value="ZINC_FINGER_C2H2_2"/>
    <property type="match status" value="1"/>
</dbReference>
<dbReference type="HOGENOM" id="CLU_119216_0_0_1"/>
<evidence type="ECO:0000313" key="9">
    <source>
        <dbReference type="FlyBase" id="FBgn0036395"/>
    </source>
</evidence>
<evidence type="ECO:0000256" key="3">
    <source>
        <dbReference type="SAM" id="MobiDB-lite"/>
    </source>
</evidence>
<evidence type="ECO:0000256" key="1">
    <source>
        <dbReference type="PROSITE-ProRule" id="PRU00042"/>
    </source>
</evidence>
<dbReference type="SMART" id="SM00868">
    <property type="entry name" value="zf-AD"/>
    <property type="match status" value="1"/>
</dbReference>
<dbReference type="EMBL" id="AY071193">
    <property type="protein sequence ID" value="AAL48815.1"/>
    <property type="molecule type" value="mRNA"/>
</dbReference>
<dbReference type="GlyGen" id="Q8SZ13">
    <property type="glycosylation" value="1 site"/>
</dbReference>
<reference evidence="10" key="3">
    <citation type="journal article" date="2002" name="Genome Biol.">
        <title>Finishing a whole-genome shotgun: release 3 of the Drosophila melanogaster euchromatic genome sequence.</title>
        <authorList>
            <person name="Celniker S.E."/>
            <person name="Wheeler D.A."/>
            <person name="Kronmiller B."/>
            <person name="Carlson J.W."/>
            <person name="Halpern A."/>
            <person name="Patel S."/>
            <person name="Adams M."/>
            <person name="Champe M."/>
            <person name="Dugan S.P."/>
            <person name="Frise E."/>
            <person name="Hodgson A."/>
            <person name="George R.A."/>
            <person name="Hoskins R.A."/>
            <person name="Laverty T."/>
            <person name="Muzny D.M."/>
            <person name="Nelson C.R."/>
            <person name="Pacleb J.M."/>
            <person name="Park S."/>
            <person name="Pfeiffer B.D."/>
            <person name="Richards S."/>
            <person name="Sodergren E.J."/>
            <person name="Svirskas R."/>
            <person name="Tabor P.E."/>
            <person name="Wan K."/>
            <person name="Stapleton M."/>
            <person name="Sutton G.G."/>
            <person name="Venter C."/>
            <person name="Weinstock G."/>
            <person name="Scherer S.E."/>
            <person name="Myers E.W."/>
            <person name="Gibbs R.A."/>
            <person name="Rubin G.M."/>
        </authorList>
    </citation>
    <scope>NUCLEOTIDE SEQUENCE [LARGE SCALE GENOMIC DNA]</scope>
    <source>
        <strain evidence="10">Berkeley</strain>
    </source>
</reference>
<feature type="domain" description="ZAD" evidence="6">
    <location>
        <begin position="30"/>
        <end position="119"/>
    </location>
</feature>
<sequence length="210" mass="24682">MVIRYSLVILFELYLLGIEGSNEAMDELVKMCRVCMDEPKDLLDIYDNKSLGDRLSDDLQRTKEPEPTPADLLNICSAYPVDTGDGFPLKICEPCLIKLREALRFRRRYTRTMEYVARVKREQSDKETCDLLEAEDWDFTDRIKSEEEEEEDDGDRNDKQPKKETRNEVDKRRPFKCTDCQKSFTGKAQLTMHRRTHTKGSTRTRRKALK</sequence>
<evidence type="ECO:0000313" key="7">
    <source>
        <dbReference type="EMBL" id="AAF49776.2"/>
    </source>
</evidence>
<protein>
    <submittedName>
        <fullName evidence="8">RE24163p</fullName>
    </submittedName>
</protein>
<feature type="region of interest" description="Disordered" evidence="3">
    <location>
        <begin position="142"/>
        <end position="171"/>
    </location>
</feature>
<feature type="compositionally biased region" description="Acidic residues" evidence="3">
    <location>
        <begin position="146"/>
        <end position="155"/>
    </location>
</feature>
<evidence type="ECO:0000313" key="8">
    <source>
        <dbReference type="EMBL" id="AAL48815.1"/>
    </source>
</evidence>
<keyword evidence="2" id="KW-0479">Metal-binding</keyword>
<reference evidence="7 10" key="9">
    <citation type="journal article" date="2007" name="Science">
        <title>The Release 5.1 annotation of Drosophila melanogaster heterochromatin.</title>
        <authorList>
            <person name="Smith C.D."/>
            <person name="Shu S."/>
            <person name="Mungall C.J."/>
            <person name="Karpen G.H."/>
        </authorList>
    </citation>
    <scope>NUCLEOTIDE SEQUENCE [LARGE SCALE GENOMIC DNA]</scope>
    <source>
        <strain evidence="10">Berkeley</strain>
    </source>
</reference>
<evidence type="ECO:0000256" key="2">
    <source>
        <dbReference type="PROSITE-ProRule" id="PRU01263"/>
    </source>
</evidence>
<feature type="binding site" evidence="2">
    <location>
        <position position="95"/>
    </location>
    <ligand>
        <name>Zn(2+)</name>
        <dbReference type="ChEBI" id="CHEBI:29105"/>
    </ligand>
</feature>
<feature type="binding site" evidence="2">
    <location>
        <position position="35"/>
    </location>
    <ligand>
        <name>Zn(2+)</name>
        <dbReference type="ChEBI" id="CHEBI:29105"/>
    </ligand>
</feature>
<dbReference type="Pfam" id="PF00096">
    <property type="entry name" value="zf-C2H2"/>
    <property type="match status" value="1"/>
</dbReference>
<dbReference type="Proteomes" id="UP000000803">
    <property type="component" value="Chromosome 3L"/>
</dbReference>
<reference evidence="10" key="5">
    <citation type="journal article" date="2002" name="Genome Biol.">
        <title>The transposable elements of the Drosophila melanogaster euchromatin: a genomics perspective.</title>
        <authorList>
            <person name="Kaminker J.S."/>
            <person name="Bergman C.M."/>
            <person name="Kronmiller B."/>
            <person name="Carlson J."/>
            <person name="Svirskas R."/>
            <person name="Patel S."/>
            <person name="Frise E."/>
            <person name="Wheeler D.A."/>
            <person name="Lewis S.E."/>
            <person name="Rubin G.M."/>
            <person name="Ashburner M."/>
            <person name="Celniker S.E."/>
        </authorList>
    </citation>
    <scope>NUCLEOTIDE SEQUENCE [LARGE SCALE GENOMIC DNA]</scope>
    <source>
        <strain evidence="10">Berkeley</strain>
    </source>
</reference>
<dbReference type="BioGRID-ORCS" id="39548">
    <property type="hits" value="0 hits in 1 CRISPR screen"/>
</dbReference>
<dbReference type="Pfam" id="PF07776">
    <property type="entry name" value="zf-AD"/>
    <property type="match status" value="1"/>
</dbReference>
<name>Q8SZ13_DROME</name>
<dbReference type="GO" id="GO:0008270">
    <property type="term" value="F:zinc ion binding"/>
    <property type="evidence" value="ECO:0007669"/>
    <property type="project" value="UniProtKB-UniRule"/>
</dbReference>
<feature type="signal peptide" evidence="4">
    <location>
        <begin position="1"/>
        <end position="24"/>
    </location>
</feature>
<evidence type="ECO:0000313" key="10">
    <source>
        <dbReference type="Proteomes" id="UP000000803"/>
    </source>
</evidence>
<keyword evidence="1" id="KW-0863">Zinc-finger</keyword>
<dbReference type="eggNOG" id="KOG1721">
    <property type="taxonomic scope" value="Eukaryota"/>
</dbReference>
<reference evidence="7" key="11">
    <citation type="journal article" date="2015" name="G3 (Bethesda)">
        <title>Gene Model Annotations for Drosophila melanogaster: Impact of High-Throughput Data.</title>
        <authorList>
            <consortium name="FlyBase Consortium"/>
            <person name="Matthews B.B."/>
            <person name="Dos Santos G."/>
            <person name="Crosby M.A."/>
            <person name="Emmert D.B."/>
            <person name="St Pierre S.E."/>
            <person name="Gramates L.S."/>
            <person name="Zhou P."/>
            <person name="Schroeder A.J."/>
            <person name="Falls K."/>
            <person name="Strelets V."/>
            <person name="Russo S.M."/>
            <person name="Gelbart W.M."/>
            <person name="null"/>
        </authorList>
    </citation>
    <scope>NUCLEOTIDE SEQUENCE</scope>
</reference>
<dbReference type="SMR" id="Q8SZ13"/>
<dbReference type="InterPro" id="IPR012934">
    <property type="entry name" value="Znf_AD"/>
</dbReference>
<dbReference type="EMBL" id="AE014296">
    <property type="protein sequence ID" value="AAF49776.2"/>
    <property type="molecule type" value="Genomic_DNA"/>
</dbReference>
<dbReference type="SUPFAM" id="SSF57667">
    <property type="entry name" value="beta-beta-alpha zinc fingers"/>
    <property type="match status" value="1"/>
</dbReference>
<accession>Q8SZ13</accession>
<keyword evidence="4" id="KW-0732">Signal</keyword>
<feature type="region of interest" description="Disordered" evidence="3">
    <location>
        <begin position="186"/>
        <end position="210"/>
    </location>
</feature>
<dbReference type="AlphaFoldDB" id="Q8SZ13"/>
<dbReference type="FunFam" id="3.30.160.60:FF:000086">
    <property type="entry name" value="transcription factor E4F1 isoform X1"/>
    <property type="match status" value="1"/>
</dbReference>
<reference evidence="7 10" key="10">
    <citation type="journal article" date="2007" name="Science">
        <title>Sequence finishing and mapping of Drosophila melanogaster heterochromatin.</title>
        <authorList>
            <person name="Hoskins R.A."/>
            <person name="Carlson J.W."/>
            <person name="Kennedy C."/>
            <person name="Acevedo D."/>
            <person name="Evans-Holm M."/>
            <person name="Frise E."/>
            <person name="Wan K.H."/>
            <person name="Park S."/>
            <person name="Mendez-Lago M."/>
            <person name="Rossi F."/>
            <person name="Villasante A."/>
            <person name="Dimitri P."/>
            <person name="Karpen G.H."/>
            <person name="Celniker S.E."/>
        </authorList>
    </citation>
    <scope>NUCLEOTIDE SEQUENCE [LARGE SCALE GENOMIC DNA]</scope>
    <source>
        <strain evidence="10">Berkeley</strain>
    </source>
</reference>
<dbReference type="Gene3D" id="3.30.160.60">
    <property type="entry name" value="Classic Zinc Finger"/>
    <property type="match status" value="1"/>
</dbReference>
<evidence type="ECO:0000259" key="6">
    <source>
        <dbReference type="PROSITE" id="PS51915"/>
    </source>
</evidence>
<reference evidence="7" key="15">
    <citation type="submission" date="2022-11" db="EMBL/GenBank/DDBJ databases">
        <authorList>
            <consortium name="FlyBase"/>
        </authorList>
    </citation>
    <scope>NUCLEOTIDE SEQUENCE</scope>
</reference>
<dbReference type="SUPFAM" id="SSF57716">
    <property type="entry name" value="Glucocorticoid receptor-like (DNA-binding domain)"/>
    <property type="match status" value="1"/>
</dbReference>
<dbReference type="OMA" id="PLKICEP"/>
<feature type="binding site" evidence="2">
    <location>
        <position position="32"/>
    </location>
    <ligand>
        <name>Zn(2+)</name>
        <dbReference type="ChEBI" id="CHEBI:29105"/>
    </ligand>
</feature>
<proteinExistence type="evidence at transcript level"/>
<dbReference type="FlyBase" id="FBgn0036395">
    <property type="gene designation" value="CG17361"/>
</dbReference>
<reference evidence="7 10" key="1">
    <citation type="journal article" date="2000" name="Science">
        <title>The genome sequence of Drosophila melanogaster.</title>
        <authorList>
            <person name="Adams M.D."/>
            <person name="Celniker S.E."/>
            <person name="Holt R.A."/>
            <person name="Evans C.A."/>
            <person name="Gocayne J.D."/>
            <person name="Amanatides P.G."/>
            <person name="Scherer S.E."/>
            <person name="Li P.W."/>
            <person name="Hoskins R.A."/>
            <person name="Galle R.F."/>
            <person name="George R.A."/>
            <person name="Lewis S.E."/>
            <person name="Richards S."/>
            <person name="Ashburner M."/>
            <person name="Henderson S.N."/>
            <person name="Sutton G.G."/>
            <person name="Wortman J.R."/>
            <person name="Yandell M.D."/>
            <person name="Zhang Q."/>
            <person name="Chen L.X."/>
            <person name="Brandon R.C."/>
            <person name="Rogers Y.H."/>
            <person name="Blazej R.G."/>
            <person name="Champe M."/>
            <person name="Pfeiffer B.D."/>
            <person name="Wan K.H."/>
            <person name="Doyle C."/>
            <person name="Baxter E.G."/>
            <person name="Helt G."/>
            <person name="Nelson C.R."/>
            <person name="Gabor G.L."/>
            <person name="Abril J.F."/>
            <person name="Agbayani A."/>
            <person name="An H.J."/>
            <person name="Andrews-Pfannkoch C."/>
            <person name="Baldwin D."/>
            <person name="Ballew R.M."/>
            <person name="Basu A."/>
            <person name="Baxendale J."/>
            <person name="Bayraktaroglu L."/>
            <person name="Beasley E.M."/>
            <person name="Beeson K.Y."/>
            <person name="Benos P.V."/>
            <person name="Berman B.P."/>
            <person name="Bhandari D."/>
            <person name="Bolshakov S."/>
            <person name="Borkova D."/>
            <person name="Botchan M.R."/>
            <person name="Bouck J."/>
            <person name="Brokstein P."/>
            <person name="Brottier P."/>
            <person name="Burtis K.C."/>
            <person name="Busam D.A."/>
            <person name="Butler H."/>
            <person name="Cadieu E."/>
            <person name="Center A."/>
            <person name="Chandra I."/>
            <person name="Cherry J.M."/>
            <person name="Cawley S."/>
            <person name="Dahlke C."/>
            <person name="Davenport L.B."/>
            <person name="Davies P."/>
            <person name="de Pablos B."/>
            <person name="Delcher A."/>
            <person name="Deng Z."/>
            <person name="Mays A.D."/>
            <person name="Dew I."/>
            <person name="Dietz S.M."/>
            <person name="Dodson K."/>
            <person name="Doup L.E."/>
            <person name="Downes M."/>
            <person name="Dugan-Rocha S."/>
            <person name="Dunkov B.C."/>
            <person name="Dunn P."/>
            <person name="Durbin K.J."/>
            <person name="Evangelista C.C."/>
            <person name="Ferraz C."/>
            <person name="Ferriera S."/>
            <person name="Fleischmann W."/>
            <person name="Fosler C."/>
            <person name="Gabrielian A.E."/>
            <person name="Garg N.S."/>
            <person name="Gelbart W.M."/>
            <person name="Glasser K."/>
            <person name="Glodek A."/>
            <person name="Gong F."/>
            <person name="Gorrell J.H."/>
            <person name="Gu Z."/>
            <person name="Guan P."/>
            <person name="Harris M."/>
            <person name="Harris N.L."/>
            <person name="Harvey D."/>
            <person name="Heiman T.J."/>
            <person name="Hernandez J.R."/>
            <person name="Houck J."/>
            <person name="Hostin D."/>
            <person name="Houston K.A."/>
            <person name="Howland T.J."/>
            <person name="Wei M.H."/>
            <person name="Ibegwam C."/>
            <person name="Jalali M."/>
            <person name="Kalush F."/>
            <person name="Karpen G.H."/>
            <person name="Ke Z."/>
            <person name="Kennison J.A."/>
            <person name="Ketchum K.A."/>
            <person name="Kimmel B.E."/>
            <person name="Kodira C.D."/>
            <person name="Kraft C."/>
            <person name="Kravitz S."/>
            <person name="Kulp D."/>
            <person name="Lai Z."/>
            <person name="Lasko P."/>
            <person name="Lei Y."/>
            <person name="Levitsky A.A."/>
            <person name="Li J."/>
            <person name="Li Z."/>
            <person name="Liang Y."/>
            <person name="Lin X."/>
            <person name="Liu X."/>
            <person name="Mattei B."/>
            <person name="McIntosh T.C."/>
            <person name="McLeod M.P."/>
            <person name="McPherson D."/>
            <person name="Merkulov G."/>
            <person name="Milshina N.V."/>
            <person name="Mobarry C."/>
            <person name="Morris J."/>
            <person name="Moshrefi A."/>
            <person name="Mount S.M."/>
            <person name="Moy M."/>
            <person name="Murphy B."/>
            <person name="Murphy L."/>
            <person name="Muzny D.M."/>
            <person name="Nelson D.L."/>
            <person name="Nelson D.R."/>
            <person name="Nelson K.A."/>
            <person name="Nixon K."/>
            <person name="Nusskern D.R."/>
            <person name="Pacleb J.M."/>
            <person name="Palazzolo M."/>
            <person name="Pittman G.S."/>
            <person name="Pan S."/>
            <person name="Pollard J."/>
            <person name="Puri V."/>
            <person name="Reese M.G."/>
            <person name="Reinert K."/>
            <person name="Remington K."/>
            <person name="Saunders R.D."/>
            <person name="Scheeler F."/>
            <person name="Shen H."/>
            <person name="Shue B.C."/>
            <person name="Siden-Kiamos I."/>
            <person name="Simpson M."/>
            <person name="Skupski M.P."/>
            <person name="Smith T."/>
            <person name="Spier E."/>
            <person name="Spradling A.C."/>
            <person name="Stapleton M."/>
            <person name="Strong R."/>
            <person name="Sun E."/>
            <person name="Svirskas R."/>
            <person name="Tector C."/>
            <person name="Turner R."/>
            <person name="Venter E."/>
            <person name="Wang A.H."/>
            <person name="Wang X."/>
            <person name="Wang Z.Y."/>
            <person name="Wassarman D.A."/>
            <person name="Weinstock G.M."/>
            <person name="Weissenbach J."/>
            <person name="Williams S.M."/>
            <person name="WoodageT"/>
            <person name="Worley K.C."/>
            <person name="Wu D."/>
            <person name="Yang S."/>
            <person name="Yao Q.A."/>
            <person name="Ye J."/>
            <person name="Yeh R.F."/>
            <person name="Zaveri J.S."/>
            <person name="Zhan M."/>
            <person name="Zhang G."/>
            <person name="Zhao Q."/>
            <person name="Zheng L."/>
            <person name="Zheng X.H."/>
            <person name="Zhong F.N."/>
            <person name="Zhong W."/>
            <person name="Zhou X."/>
            <person name="Zhu S."/>
            <person name="Zhu X."/>
            <person name="Smith H.O."/>
            <person name="Gibbs R.A."/>
            <person name="Myers E.W."/>
            <person name="Rubin G.M."/>
            <person name="Venter J.C."/>
        </authorList>
    </citation>
    <scope>NUCLEOTIDE SEQUENCE [LARGE SCALE GENOMIC DNA]</scope>
    <source>
        <strain evidence="10">Berkeley</strain>
    </source>
</reference>
<dbReference type="SMART" id="SM00355">
    <property type="entry name" value="ZnF_C2H2"/>
    <property type="match status" value="1"/>
</dbReference>
<feature type="compositionally biased region" description="Basic and acidic residues" evidence="3">
    <location>
        <begin position="156"/>
        <end position="171"/>
    </location>
</feature>
<dbReference type="STRING" id="7227.FBpp0075509"/>
<reference evidence="7" key="13">
    <citation type="journal article" date="2015" name="Genome Res.">
        <title>The Release 6 reference sequence of the Drosophila melanogaster genome.</title>
        <authorList>
            <person name="Hoskins R.A."/>
            <person name="Carlson J.W."/>
            <person name="Wan K.H."/>
            <person name="Park S."/>
            <person name="Mendez I."/>
            <person name="Galle S.E."/>
            <person name="Booth B.W."/>
            <person name="Pfeiffer B.D."/>
            <person name="George R.A."/>
            <person name="Svirskas R."/>
            <person name="Krzywinski M."/>
            <person name="Schein J."/>
            <person name="Accardo M.C."/>
            <person name="Damia E."/>
            <person name="Messina G."/>
            <person name="Mendez-Lago M."/>
            <person name="de Pablos B."/>
            <person name="Demakova O.V."/>
            <person name="Andreyeva E.N."/>
            <person name="Boldyreva L.V."/>
            <person name="Marra M."/>
            <person name="Carvalho A.B."/>
            <person name="Dimitri P."/>
            <person name="Villasante A."/>
            <person name="Zhimulev I.F."/>
            <person name="Rubin G.M."/>
            <person name="Karpen G.H."/>
            <person name="Celniker S.E."/>
        </authorList>
    </citation>
    <scope>NUCLEOTIDE SEQUENCE</scope>
</reference>
<dbReference type="IntAct" id="Q8SZ13">
    <property type="interactions" value="5"/>
</dbReference>
<feature type="domain" description="C2H2-type" evidence="5">
    <location>
        <begin position="175"/>
        <end position="202"/>
    </location>
</feature>
<keyword evidence="2" id="KW-0862">Zinc</keyword>
<dbReference type="Bgee" id="FBgn0036395">
    <property type="expression patterns" value="Expressed in spermatogonium in testis and 52 other cell types or tissues"/>
</dbReference>
<dbReference type="VEuPathDB" id="VectorBase:FBgn0036395"/>
<dbReference type="PROSITE" id="PS51915">
    <property type="entry name" value="ZAD"/>
    <property type="match status" value="1"/>
</dbReference>
<accession>Q9VUB2</accession>
<evidence type="ECO:0000259" key="5">
    <source>
        <dbReference type="PROSITE" id="PS50157"/>
    </source>
</evidence>
<reference evidence="7" key="12">
    <citation type="journal article" date="2015" name="G3 (Bethesda)">
        <title>Gene Model Annotations for Drosophila melanogaster: The Rule-Benders.</title>
        <authorList>
            <consortium name="FlyBase Consortium"/>
            <person name="Crosby M.A."/>
            <person name="Gramates L.S."/>
            <person name="Dos Santos G."/>
            <person name="Matthews B.B."/>
            <person name="St Pierre S.E."/>
            <person name="Zhou P."/>
            <person name="Schroeder A.J."/>
            <person name="Falls K."/>
            <person name="Emmert D.B."/>
            <person name="Russo S.M."/>
            <person name="Gelbart W.M."/>
            <person name="null"/>
        </authorList>
    </citation>
    <scope>NUCLEOTIDE SEQUENCE</scope>
</reference>
<reference evidence="8" key="2">
    <citation type="submission" date="2001-12" db="EMBL/GenBank/DDBJ databases">
        <authorList>
            <person name="Stapleton M."/>
            <person name="Brokstein P."/>
            <person name="Hong L."/>
            <person name="Agbayani A."/>
            <person name="Carlson J."/>
            <person name="Champe M."/>
            <person name="Chavez C."/>
            <person name="Dorsett V."/>
            <person name="Dresnek D."/>
            <person name="Farfan D."/>
            <person name="Frise E."/>
            <person name="George R."/>
            <person name="Gonzalez M."/>
            <person name="Guarin H."/>
            <person name="Kronmiller B."/>
            <person name="Li P."/>
            <person name="Liao G."/>
            <person name="Miranda A."/>
            <person name="Mungall C.J."/>
            <person name="Nunoo J."/>
            <person name="Pacleb J."/>
            <person name="Paragas V."/>
            <person name="Park S."/>
            <person name="Patel S."/>
            <person name="Phouanenavong S."/>
            <person name="Wan K."/>
            <person name="Yu C."/>
            <person name="Lewis S.E."/>
            <person name="Rubin G.M."/>
            <person name="Celniker S."/>
        </authorList>
    </citation>
    <scope>NUCLEOTIDE SEQUENCE</scope>
    <source>
        <strain evidence="8">Berkeley</strain>
    </source>
</reference>
<dbReference type="InterPro" id="IPR013087">
    <property type="entry name" value="Znf_C2H2_type"/>
</dbReference>
<reference evidence="7 10" key="6">
    <citation type="journal article" date="2002" name="Genome Biol.">
        <title>Heterochromatic sequences in a Drosophila whole-genome shotgun assembly.</title>
        <authorList>
            <person name="Hoskins R.A."/>
            <person name="Smith C.D."/>
            <person name="Carlson J.W."/>
            <person name="Carvalho A.B."/>
            <person name="Halpern A."/>
            <person name="Kaminker J.S."/>
            <person name="Kennedy C."/>
            <person name="Mungall C.J."/>
            <person name="Sullivan B.A."/>
            <person name="Sutton G.G."/>
            <person name="Yasuhara J.C."/>
            <person name="Wakimoto B.T."/>
            <person name="Myers E.W."/>
            <person name="Celniker S.E."/>
            <person name="Rubin G.M."/>
            <person name="Karpen G.H."/>
        </authorList>
    </citation>
    <scope>NUCLEOTIDE SEQUENCE [LARGE SCALE GENOMIC DNA]</scope>
    <source>
        <strain evidence="10">Berkeley</strain>
    </source>
</reference>